<dbReference type="OrthoDB" id="5290748at2"/>
<protein>
    <recommendedName>
        <fullName evidence="8">Uracil-DNA glycosylase-like domain-containing protein</fullName>
    </recommendedName>
</protein>
<accession>A0A4R5L631</accession>
<dbReference type="InterPro" id="IPR051536">
    <property type="entry name" value="UDG_Type-4/5"/>
</dbReference>
<name>A0A4R5L631_9BURK</name>
<dbReference type="Gene3D" id="3.40.470.10">
    <property type="entry name" value="Uracil-DNA glycosylase-like domain"/>
    <property type="match status" value="1"/>
</dbReference>
<evidence type="ECO:0000256" key="5">
    <source>
        <dbReference type="ARBA" id="ARBA00023004"/>
    </source>
</evidence>
<proteinExistence type="predicted"/>
<dbReference type="EMBL" id="SMOD01000044">
    <property type="protein sequence ID" value="TDG03234.1"/>
    <property type="molecule type" value="Genomic_DNA"/>
</dbReference>
<evidence type="ECO:0000256" key="6">
    <source>
        <dbReference type="ARBA" id="ARBA00023014"/>
    </source>
</evidence>
<dbReference type="Proteomes" id="UP000295606">
    <property type="component" value="Unassembled WGS sequence"/>
</dbReference>
<dbReference type="InterPro" id="IPR005122">
    <property type="entry name" value="Uracil-DNA_glycosylase-like"/>
</dbReference>
<keyword evidence="7" id="KW-0234">DNA repair</keyword>
<keyword evidence="2" id="KW-0479">Metal-binding</keyword>
<comment type="caution">
    <text evidence="9">The sequence shown here is derived from an EMBL/GenBank/DDBJ whole genome shotgun (WGS) entry which is preliminary data.</text>
</comment>
<dbReference type="Pfam" id="PF03167">
    <property type="entry name" value="UDG"/>
    <property type="match status" value="1"/>
</dbReference>
<sequence length="110" mass="12084">MDAYRRRHKTPAQRGVEACACWLEGELAQIWPKIVAALGATALRALLHEPKARLKEYMEQKQAAHVAGLMVVATWHPSYVLRAPSAGARERACAQMVAALRRAHALAGEC</sequence>
<reference evidence="9 10" key="1">
    <citation type="submission" date="2019-03" db="EMBL/GenBank/DDBJ databases">
        <title>Paraburkholderia sp. isolated from native Mimosa gymnas in Guartela State Park, Brazil.</title>
        <authorList>
            <person name="Paulitsch F."/>
            <person name="Hungria M."/>
            <person name="Delamuta J.R.M."/>
            <person name="Ribeiro R.A."/>
            <person name="Dall'Agnol R."/>
            <person name="Silva J.S.B."/>
        </authorList>
    </citation>
    <scope>NUCLEOTIDE SEQUENCE [LARGE SCALE GENOMIC DNA]</scope>
    <source>
        <strain evidence="9 10">CNPSo 3008</strain>
    </source>
</reference>
<keyword evidence="4" id="KW-0378">Hydrolase</keyword>
<evidence type="ECO:0000313" key="10">
    <source>
        <dbReference type="Proteomes" id="UP000295606"/>
    </source>
</evidence>
<evidence type="ECO:0000259" key="8">
    <source>
        <dbReference type="Pfam" id="PF03167"/>
    </source>
</evidence>
<dbReference type="AlphaFoldDB" id="A0A4R5L631"/>
<organism evidence="9 10">
    <name type="scientific">Paraburkholderia guartelaensis</name>
    <dbReference type="NCBI Taxonomy" id="2546446"/>
    <lineage>
        <taxon>Bacteria</taxon>
        <taxon>Pseudomonadati</taxon>
        <taxon>Pseudomonadota</taxon>
        <taxon>Betaproteobacteria</taxon>
        <taxon>Burkholderiales</taxon>
        <taxon>Burkholderiaceae</taxon>
        <taxon>Paraburkholderia</taxon>
    </lineage>
</organism>
<feature type="domain" description="Uracil-DNA glycosylase-like" evidence="8">
    <location>
        <begin position="9"/>
        <end position="98"/>
    </location>
</feature>
<evidence type="ECO:0000256" key="3">
    <source>
        <dbReference type="ARBA" id="ARBA00022763"/>
    </source>
</evidence>
<dbReference type="PANTHER" id="PTHR33693">
    <property type="entry name" value="TYPE-5 URACIL-DNA GLYCOSYLASE"/>
    <property type="match status" value="1"/>
</dbReference>
<dbReference type="GO" id="GO:0046872">
    <property type="term" value="F:metal ion binding"/>
    <property type="evidence" value="ECO:0007669"/>
    <property type="project" value="UniProtKB-KW"/>
</dbReference>
<dbReference type="RefSeq" id="WP_133188695.1">
    <property type="nucleotide sequence ID" value="NZ_SMOD01000044.1"/>
</dbReference>
<dbReference type="GO" id="GO:0051539">
    <property type="term" value="F:4 iron, 4 sulfur cluster binding"/>
    <property type="evidence" value="ECO:0007669"/>
    <property type="project" value="UniProtKB-KW"/>
</dbReference>
<dbReference type="GO" id="GO:0097506">
    <property type="term" value="F:deaminated base DNA N-glycosylase activity"/>
    <property type="evidence" value="ECO:0007669"/>
    <property type="project" value="UniProtKB-ARBA"/>
</dbReference>
<evidence type="ECO:0000256" key="1">
    <source>
        <dbReference type="ARBA" id="ARBA00022485"/>
    </source>
</evidence>
<evidence type="ECO:0000313" key="9">
    <source>
        <dbReference type="EMBL" id="TDG03234.1"/>
    </source>
</evidence>
<keyword evidence="3" id="KW-0227">DNA damage</keyword>
<evidence type="ECO:0000256" key="2">
    <source>
        <dbReference type="ARBA" id="ARBA00022723"/>
    </source>
</evidence>
<keyword evidence="5" id="KW-0408">Iron</keyword>
<evidence type="ECO:0000256" key="7">
    <source>
        <dbReference type="ARBA" id="ARBA00023204"/>
    </source>
</evidence>
<dbReference type="SUPFAM" id="SSF52141">
    <property type="entry name" value="Uracil-DNA glycosylase-like"/>
    <property type="match status" value="1"/>
</dbReference>
<dbReference type="InterPro" id="IPR036895">
    <property type="entry name" value="Uracil-DNA_glycosylase-like_sf"/>
</dbReference>
<keyword evidence="1" id="KW-0004">4Fe-4S</keyword>
<keyword evidence="6" id="KW-0411">Iron-sulfur</keyword>
<evidence type="ECO:0000256" key="4">
    <source>
        <dbReference type="ARBA" id="ARBA00022801"/>
    </source>
</evidence>
<dbReference type="GO" id="GO:0006281">
    <property type="term" value="P:DNA repair"/>
    <property type="evidence" value="ECO:0007669"/>
    <property type="project" value="UniProtKB-KW"/>
</dbReference>
<gene>
    <name evidence="9" type="ORF">E1N52_35705</name>
</gene>
<dbReference type="PANTHER" id="PTHR33693:SF9">
    <property type="entry name" value="TYPE-4 URACIL-DNA GLYCOSYLASE"/>
    <property type="match status" value="1"/>
</dbReference>